<dbReference type="OrthoDB" id="59888at2"/>
<dbReference type="Proteomes" id="UP000265692">
    <property type="component" value="Unassembled WGS sequence"/>
</dbReference>
<dbReference type="EMBL" id="QWEI01000005">
    <property type="protein sequence ID" value="RHW36149.1"/>
    <property type="molecule type" value="Genomic_DNA"/>
</dbReference>
<evidence type="ECO:0000313" key="3">
    <source>
        <dbReference type="Proteomes" id="UP000265692"/>
    </source>
</evidence>
<evidence type="ECO:0000313" key="2">
    <source>
        <dbReference type="EMBL" id="RHW36149.1"/>
    </source>
</evidence>
<proteinExistence type="predicted"/>
<dbReference type="PANTHER" id="PTHR43798">
    <property type="entry name" value="MONOACYLGLYCEROL LIPASE"/>
    <property type="match status" value="1"/>
</dbReference>
<dbReference type="Gene3D" id="3.40.50.1820">
    <property type="entry name" value="alpha/beta hydrolase"/>
    <property type="match status" value="1"/>
</dbReference>
<dbReference type="InterPro" id="IPR000073">
    <property type="entry name" value="AB_hydrolase_1"/>
</dbReference>
<dbReference type="GO" id="GO:0016787">
    <property type="term" value="F:hydrolase activity"/>
    <property type="evidence" value="ECO:0007669"/>
    <property type="project" value="UniProtKB-KW"/>
</dbReference>
<comment type="caution">
    <text evidence="2">The sequence shown here is derived from an EMBL/GenBank/DDBJ whole genome shotgun (WGS) entry which is preliminary data.</text>
</comment>
<dbReference type="PRINTS" id="PR00111">
    <property type="entry name" value="ABHYDROLASE"/>
</dbReference>
<keyword evidence="3" id="KW-1185">Reference proteome</keyword>
<keyword evidence="2" id="KW-0378">Hydrolase</keyword>
<organism evidence="2 3">
    <name type="scientific">Ureibacillus yapensis</name>
    <dbReference type="NCBI Taxonomy" id="2304605"/>
    <lineage>
        <taxon>Bacteria</taxon>
        <taxon>Bacillati</taxon>
        <taxon>Bacillota</taxon>
        <taxon>Bacilli</taxon>
        <taxon>Bacillales</taxon>
        <taxon>Caryophanaceae</taxon>
        <taxon>Ureibacillus</taxon>
    </lineage>
</organism>
<dbReference type="RefSeq" id="WP_118876440.1">
    <property type="nucleotide sequence ID" value="NZ_QWEI01000005.1"/>
</dbReference>
<evidence type="ECO:0000259" key="1">
    <source>
        <dbReference type="Pfam" id="PF00561"/>
    </source>
</evidence>
<name>A0A396S671_9BACL</name>
<dbReference type="Pfam" id="PF00561">
    <property type="entry name" value="Abhydrolase_1"/>
    <property type="match status" value="1"/>
</dbReference>
<feature type="domain" description="AB hydrolase-1" evidence="1">
    <location>
        <begin position="60"/>
        <end position="205"/>
    </location>
</feature>
<dbReference type="AlphaFoldDB" id="A0A396S671"/>
<reference evidence="2 3" key="1">
    <citation type="submission" date="2018-08" db="EMBL/GenBank/DDBJ databases">
        <title>Lysinibacillus sp. YLB-03 draft genome sequence.</title>
        <authorList>
            <person name="Yu L."/>
        </authorList>
    </citation>
    <scope>NUCLEOTIDE SEQUENCE [LARGE SCALE GENOMIC DNA]</scope>
    <source>
        <strain evidence="2 3">YLB-03</strain>
    </source>
</reference>
<dbReference type="GO" id="GO:0016020">
    <property type="term" value="C:membrane"/>
    <property type="evidence" value="ECO:0007669"/>
    <property type="project" value="TreeGrafter"/>
</dbReference>
<protein>
    <submittedName>
        <fullName evidence="2">Alpha/beta hydrolase</fullName>
    </submittedName>
</protein>
<sequence>MKKAGEKMLLGLVVLMGLLLLGLIYEQISRAKDAKRLPAGKMIDMGGYRLHVMDDGQGGPTVIIIHGAGDCSYSWMHIRKEISKFTRVITYDRAGMGSSDPGPLPTPEHTIKELKNLLDKTGGPGPFVLVGHSLGGLIARLYALKYPNQVAGIVFLDSTHEFLKDDAKFKQGFAIIGFMLKILRLMSPFGIPRFLGNTLGIIPMYGNERSYYKQQLSADEYKQWKGMVYSIFAGKTAGAEFKCAWAHLKEASNQLNNSTEKSQFGNLPIAVLNNPGFGDQWTEMQRELASRSTNSIHRISDHKGHSLQMPRPEYVIEAIHHVVEQVQERNGQILAESYREHKQLS</sequence>
<accession>A0A396S671</accession>
<dbReference type="InterPro" id="IPR029058">
    <property type="entry name" value="AB_hydrolase_fold"/>
</dbReference>
<dbReference type="InterPro" id="IPR050266">
    <property type="entry name" value="AB_hydrolase_sf"/>
</dbReference>
<dbReference type="PANTHER" id="PTHR43798:SF33">
    <property type="entry name" value="HYDROLASE, PUTATIVE (AFU_ORTHOLOGUE AFUA_2G14860)-RELATED"/>
    <property type="match status" value="1"/>
</dbReference>
<gene>
    <name evidence="2" type="ORF">D1B33_10940</name>
</gene>
<dbReference type="SUPFAM" id="SSF53474">
    <property type="entry name" value="alpha/beta-Hydrolases"/>
    <property type="match status" value="1"/>
</dbReference>